<sequence length="246" mass="27905">MPAVYTSYYYRRVAAGPLPKGNQHFKAPGGTFTPEAITIQLPGEAKEFLFAGLLGALVIGTWSWIALFIGYAAAYPIDWQDILLFSSVLLFIAPTAAITGRSYWTQSRGQKKVKTWLTFERESRQIKIFRKKKLVDTIEWETAKGYIDILSHAQRSSVEGILIIEHTERGKQEIQRTELISSSRLTELYAIWHCLCAFMNPNSVCLLPEHEKDLFGFTSQLPPASAYRPLVQNLVWKAGFHSNTFQ</sequence>
<evidence type="ECO:0000256" key="1">
    <source>
        <dbReference type="SAM" id="Phobius"/>
    </source>
</evidence>
<evidence type="ECO:0000313" key="3">
    <source>
        <dbReference type="Proteomes" id="UP000256763"/>
    </source>
</evidence>
<dbReference type="Proteomes" id="UP000256763">
    <property type="component" value="Unassembled WGS sequence"/>
</dbReference>
<evidence type="ECO:0000313" key="2">
    <source>
        <dbReference type="EMBL" id="RFA32717.1"/>
    </source>
</evidence>
<keyword evidence="1" id="KW-0812">Transmembrane</keyword>
<proteinExistence type="predicted"/>
<comment type="caution">
    <text evidence="2">The sequence shown here is derived from an EMBL/GenBank/DDBJ whole genome shotgun (WGS) entry which is preliminary data.</text>
</comment>
<feature type="transmembrane region" description="Helical" evidence="1">
    <location>
        <begin position="82"/>
        <end position="104"/>
    </location>
</feature>
<dbReference type="EMBL" id="NFZW01000026">
    <property type="protein sequence ID" value="RFA32717.1"/>
    <property type="molecule type" value="Genomic_DNA"/>
</dbReference>
<keyword evidence="1" id="KW-1133">Transmembrane helix</keyword>
<reference evidence="3" key="1">
    <citation type="submission" date="2017-05" db="EMBL/GenBank/DDBJ databases">
        <authorList>
            <person name="Sharma S."/>
            <person name="Sidhu C."/>
            <person name="Pinnaka A.K."/>
        </authorList>
    </citation>
    <scope>NUCLEOTIDE SEQUENCE [LARGE SCALE GENOMIC DNA]</scope>
    <source>
        <strain evidence="3">AK93</strain>
    </source>
</reference>
<name>A0A3E0WKU3_9GAMM</name>
<protein>
    <submittedName>
        <fullName evidence="2">Uncharacterized protein</fullName>
    </submittedName>
</protein>
<dbReference type="RefSeq" id="WP_116303743.1">
    <property type="nucleotide sequence ID" value="NZ_NFZV01000027.1"/>
</dbReference>
<accession>A0A3E0WKU3</accession>
<feature type="transmembrane region" description="Helical" evidence="1">
    <location>
        <begin position="48"/>
        <end position="70"/>
    </location>
</feature>
<organism evidence="2 3">
    <name type="scientific">Alkalilimnicola ehrlichii</name>
    <dbReference type="NCBI Taxonomy" id="351052"/>
    <lineage>
        <taxon>Bacteria</taxon>
        <taxon>Pseudomonadati</taxon>
        <taxon>Pseudomonadota</taxon>
        <taxon>Gammaproteobacteria</taxon>
        <taxon>Chromatiales</taxon>
        <taxon>Ectothiorhodospiraceae</taxon>
        <taxon>Alkalilimnicola</taxon>
    </lineage>
</organism>
<keyword evidence="1" id="KW-0472">Membrane</keyword>
<gene>
    <name evidence="2" type="ORF">CAL65_19140</name>
</gene>
<keyword evidence="3" id="KW-1185">Reference proteome</keyword>
<dbReference type="AlphaFoldDB" id="A0A3E0WKU3"/>